<comment type="subcellular location">
    <subcellularLocation>
        <location evidence="1">Membrane</location>
    </subcellularLocation>
    <subcellularLocation>
        <location evidence="9">Mitochondrion membrane</location>
        <topology evidence="9">Multi-pass membrane protein</topology>
    </subcellularLocation>
</comment>
<dbReference type="PANTHER" id="PTHR11058:SF9">
    <property type="entry name" value="NADH-UBIQUINONE OXIDOREDUCTASE CHAIN 3"/>
    <property type="match status" value="1"/>
</dbReference>
<accession>E9NZX8</accession>
<dbReference type="GO" id="GO:0008137">
    <property type="term" value="F:NADH dehydrogenase (ubiquinone) activity"/>
    <property type="evidence" value="ECO:0007669"/>
    <property type="project" value="UniProtKB-UniRule"/>
</dbReference>
<keyword evidence="9" id="KW-0830">Ubiquinone</keyword>
<comment type="similarity">
    <text evidence="2 9">Belongs to the complex I subunit 3 family.</text>
</comment>
<geneLocation type="mitochondrion" evidence="10"/>
<keyword evidence="9" id="KW-0249">Electron transport</keyword>
<feature type="transmembrane region" description="Helical" evidence="9">
    <location>
        <begin position="94"/>
        <end position="115"/>
    </location>
</feature>
<dbReference type="Pfam" id="PF00507">
    <property type="entry name" value="Oxidored_q4"/>
    <property type="match status" value="1"/>
</dbReference>
<evidence type="ECO:0000256" key="9">
    <source>
        <dbReference type="RuleBase" id="RU003640"/>
    </source>
</evidence>
<gene>
    <name evidence="10" type="primary">nad3</name>
</gene>
<evidence type="ECO:0000313" key="10">
    <source>
        <dbReference type="EMBL" id="ADV41825.1"/>
    </source>
</evidence>
<keyword evidence="6 9" id="KW-1133">Transmembrane helix</keyword>
<feature type="transmembrane region" description="Helical" evidence="9">
    <location>
        <begin position="64"/>
        <end position="88"/>
    </location>
</feature>
<feature type="transmembrane region" description="Helical" evidence="9">
    <location>
        <begin position="12"/>
        <end position="32"/>
    </location>
</feature>
<dbReference type="EC" id="7.1.1.2" evidence="9"/>
<evidence type="ECO:0000256" key="8">
    <source>
        <dbReference type="ARBA" id="ARBA00049551"/>
    </source>
</evidence>
<dbReference type="InterPro" id="IPR038430">
    <property type="entry name" value="NDAH_ubi_oxred_su3_sf"/>
</dbReference>
<dbReference type="Gene3D" id="1.20.58.1610">
    <property type="entry name" value="NADH:ubiquinone/plastoquinone oxidoreductase, chain 3"/>
    <property type="match status" value="1"/>
</dbReference>
<evidence type="ECO:0000256" key="1">
    <source>
        <dbReference type="ARBA" id="ARBA00004370"/>
    </source>
</evidence>
<evidence type="ECO:0000256" key="3">
    <source>
        <dbReference type="ARBA" id="ARBA00021007"/>
    </source>
</evidence>
<keyword evidence="7 9" id="KW-0472">Membrane</keyword>
<keyword evidence="4 9" id="KW-0813">Transport</keyword>
<keyword evidence="5 9" id="KW-0812">Transmembrane</keyword>
<dbReference type="AlphaFoldDB" id="E9NZX8"/>
<proteinExistence type="inferred from homology"/>
<dbReference type="PANTHER" id="PTHR11058">
    <property type="entry name" value="NADH-UBIQUINONE OXIDOREDUCTASE CHAIN 3"/>
    <property type="match status" value="1"/>
</dbReference>
<dbReference type="InterPro" id="IPR000440">
    <property type="entry name" value="NADH_UbQ/plastoQ_OxRdtase_su3"/>
</dbReference>
<comment type="function">
    <text evidence="9">Core subunit of the mitochondrial membrane respiratory chain NADH dehydrogenase (Complex I) which catalyzes electron transfer from NADH through the respiratory chain, using ubiquinone as an electron acceptor. Essential for the catalytic activity of complex I.</text>
</comment>
<comment type="catalytic activity">
    <reaction evidence="8 9">
        <text>a ubiquinone + NADH + 5 H(+)(in) = a ubiquinol + NAD(+) + 4 H(+)(out)</text>
        <dbReference type="Rhea" id="RHEA:29091"/>
        <dbReference type="Rhea" id="RHEA-COMP:9565"/>
        <dbReference type="Rhea" id="RHEA-COMP:9566"/>
        <dbReference type="ChEBI" id="CHEBI:15378"/>
        <dbReference type="ChEBI" id="CHEBI:16389"/>
        <dbReference type="ChEBI" id="CHEBI:17976"/>
        <dbReference type="ChEBI" id="CHEBI:57540"/>
        <dbReference type="ChEBI" id="CHEBI:57945"/>
        <dbReference type="EC" id="7.1.1.2"/>
    </reaction>
</comment>
<dbReference type="GO" id="GO:0031966">
    <property type="term" value="C:mitochondrial membrane"/>
    <property type="evidence" value="ECO:0007669"/>
    <property type="project" value="UniProtKB-SubCell"/>
</dbReference>
<name>E9NZX8_BIGNA</name>
<sequence>MQPYVYEYGSILVFLCFSVALGLILLALSFLLSRKRTLDPEKLSAYECGFDPFSDCRAEFNVHFYLIGILFIVFDLEVVLLFPWAVYVGALGPFAVWSAVDFLVELTIGFAYVWLVGALEL</sequence>
<keyword evidence="9" id="KW-0679">Respiratory chain</keyword>
<protein>
    <recommendedName>
        <fullName evidence="3 9">NADH-ubiquinone oxidoreductase chain 3</fullName>
        <ecNumber evidence="9">7.1.1.2</ecNumber>
    </recommendedName>
</protein>
<keyword evidence="9" id="KW-0520">NAD</keyword>
<keyword evidence="9 10" id="KW-0496">Mitochondrion</keyword>
<organism evidence="10">
    <name type="scientific">Bigelowiella natans</name>
    <name type="common">Pedinomonas minutissima</name>
    <name type="synonym">Chlorarachnion sp. (strain CCMP621)</name>
    <dbReference type="NCBI Taxonomy" id="227086"/>
    <lineage>
        <taxon>Eukaryota</taxon>
        <taxon>Sar</taxon>
        <taxon>Rhizaria</taxon>
        <taxon>Cercozoa</taxon>
        <taxon>Chlorarachniophyceae</taxon>
        <taxon>Bigelowiella</taxon>
    </lineage>
</organism>
<dbReference type="GO" id="GO:0030964">
    <property type="term" value="C:NADH dehydrogenase complex"/>
    <property type="evidence" value="ECO:0007669"/>
    <property type="project" value="TreeGrafter"/>
</dbReference>
<evidence type="ECO:0000256" key="6">
    <source>
        <dbReference type="ARBA" id="ARBA00022989"/>
    </source>
</evidence>
<evidence type="ECO:0000256" key="7">
    <source>
        <dbReference type="ARBA" id="ARBA00023136"/>
    </source>
</evidence>
<keyword evidence="9" id="KW-1278">Translocase</keyword>
<reference evidence="10" key="1">
    <citation type="submission" date="2011-01" db="EMBL/GenBank/DDBJ databases">
        <authorList>
            <person name="Burger G."/>
        </authorList>
    </citation>
    <scope>NUCLEOTIDE SEQUENCE</scope>
</reference>
<evidence type="ECO:0000256" key="5">
    <source>
        <dbReference type="ARBA" id="ARBA00022692"/>
    </source>
</evidence>
<dbReference type="EMBL" id="HQ840955">
    <property type="protein sequence ID" value="ADV41825.1"/>
    <property type="molecule type" value="Genomic_DNA"/>
</dbReference>
<dbReference type="GO" id="GO:0016491">
    <property type="term" value="F:oxidoreductase activity"/>
    <property type="evidence" value="ECO:0007669"/>
    <property type="project" value="UniProtKB-KW"/>
</dbReference>
<reference evidence="10" key="2">
    <citation type="submission" date="2011-01" db="EMBL/GenBank/DDBJ databases">
        <authorList>
            <person name="McFadden G."/>
        </authorList>
    </citation>
    <scope>NUCLEOTIDE SEQUENCE</scope>
</reference>
<evidence type="ECO:0000256" key="4">
    <source>
        <dbReference type="ARBA" id="ARBA00022448"/>
    </source>
</evidence>
<keyword evidence="10" id="KW-0560">Oxidoreductase</keyword>
<evidence type="ECO:0000256" key="2">
    <source>
        <dbReference type="ARBA" id="ARBA00008472"/>
    </source>
</evidence>